<protein>
    <submittedName>
        <fullName evidence="1">Uncharacterized protein</fullName>
    </submittedName>
</protein>
<name>A0A7I8KXL7_SPIIN</name>
<dbReference type="Proteomes" id="UP000663760">
    <property type="component" value="Chromosome 9"/>
</dbReference>
<reference evidence="1" key="1">
    <citation type="submission" date="2020-02" db="EMBL/GenBank/DDBJ databases">
        <authorList>
            <person name="Scholz U."/>
            <person name="Mascher M."/>
            <person name="Fiebig A."/>
        </authorList>
    </citation>
    <scope>NUCLEOTIDE SEQUENCE</scope>
</reference>
<keyword evidence="2" id="KW-1185">Reference proteome</keyword>
<gene>
    <name evidence="1" type="ORF">SI8410_09012486</name>
</gene>
<organism evidence="1 2">
    <name type="scientific">Spirodela intermedia</name>
    <name type="common">Intermediate duckweed</name>
    <dbReference type="NCBI Taxonomy" id="51605"/>
    <lineage>
        <taxon>Eukaryota</taxon>
        <taxon>Viridiplantae</taxon>
        <taxon>Streptophyta</taxon>
        <taxon>Embryophyta</taxon>
        <taxon>Tracheophyta</taxon>
        <taxon>Spermatophyta</taxon>
        <taxon>Magnoliopsida</taxon>
        <taxon>Liliopsida</taxon>
        <taxon>Araceae</taxon>
        <taxon>Lemnoideae</taxon>
        <taxon>Spirodela</taxon>
    </lineage>
</organism>
<evidence type="ECO:0000313" key="1">
    <source>
        <dbReference type="EMBL" id="CAA7401808.1"/>
    </source>
</evidence>
<accession>A0A7I8KXL7</accession>
<sequence>MGPLSPLEGSAAIVLSPSWSLLCSPPF</sequence>
<dbReference type="EMBL" id="LR746272">
    <property type="protein sequence ID" value="CAA7401808.1"/>
    <property type="molecule type" value="Genomic_DNA"/>
</dbReference>
<dbReference type="AlphaFoldDB" id="A0A7I8KXL7"/>
<proteinExistence type="predicted"/>
<evidence type="ECO:0000313" key="2">
    <source>
        <dbReference type="Proteomes" id="UP000663760"/>
    </source>
</evidence>